<name>J3L4F8_ORYBR</name>
<organism evidence="2">
    <name type="scientific">Oryza brachyantha</name>
    <name type="common">malo sina</name>
    <dbReference type="NCBI Taxonomy" id="4533"/>
    <lineage>
        <taxon>Eukaryota</taxon>
        <taxon>Viridiplantae</taxon>
        <taxon>Streptophyta</taxon>
        <taxon>Embryophyta</taxon>
        <taxon>Tracheophyta</taxon>
        <taxon>Spermatophyta</taxon>
        <taxon>Magnoliopsida</taxon>
        <taxon>Liliopsida</taxon>
        <taxon>Poales</taxon>
        <taxon>Poaceae</taxon>
        <taxon>BOP clade</taxon>
        <taxon>Oryzoideae</taxon>
        <taxon>Oryzeae</taxon>
        <taxon>Oryzinae</taxon>
        <taxon>Oryza</taxon>
    </lineage>
</organism>
<evidence type="ECO:0000313" key="2">
    <source>
        <dbReference type="EnsemblPlants" id="OB01G41140.1"/>
    </source>
</evidence>
<keyword evidence="1" id="KW-0812">Transmembrane</keyword>
<dbReference type="AlphaFoldDB" id="J3L4F8"/>
<dbReference type="EnsemblPlants" id="OB01G41140.1">
    <property type="protein sequence ID" value="OB01G41140.1"/>
    <property type="gene ID" value="OB01G41140"/>
</dbReference>
<protein>
    <submittedName>
        <fullName evidence="2">Uncharacterized protein</fullName>
    </submittedName>
</protein>
<dbReference type="Gramene" id="OB01G41140.1">
    <property type="protein sequence ID" value="OB01G41140.1"/>
    <property type="gene ID" value="OB01G41140"/>
</dbReference>
<dbReference type="Proteomes" id="UP000006038">
    <property type="component" value="Chromosome 1"/>
</dbReference>
<reference evidence="2" key="1">
    <citation type="journal article" date="2013" name="Nat. Commun.">
        <title>Whole-genome sequencing of Oryza brachyantha reveals mechanisms underlying Oryza genome evolution.</title>
        <authorList>
            <person name="Chen J."/>
            <person name="Huang Q."/>
            <person name="Gao D."/>
            <person name="Wang J."/>
            <person name="Lang Y."/>
            <person name="Liu T."/>
            <person name="Li B."/>
            <person name="Bai Z."/>
            <person name="Luis Goicoechea J."/>
            <person name="Liang C."/>
            <person name="Chen C."/>
            <person name="Zhang W."/>
            <person name="Sun S."/>
            <person name="Liao Y."/>
            <person name="Zhang X."/>
            <person name="Yang L."/>
            <person name="Song C."/>
            <person name="Wang M."/>
            <person name="Shi J."/>
            <person name="Liu G."/>
            <person name="Liu J."/>
            <person name="Zhou H."/>
            <person name="Zhou W."/>
            <person name="Yu Q."/>
            <person name="An N."/>
            <person name="Chen Y."/>
            <person name="Cai Q."/>
            <person name="Wang B."/>
            <person name="Liu B."/>
            <person name="Min J."/>
            <person name="Huang Y."/>
            <person name="Wu H."/>
            <person name="Li Z."/>
            <person name="Zhang Y."/>
            <person name="Yin Y."/>
            <person name="Song W."/>
            <person name="Jiang J."/>
            <person name="Jackson S.A."/>
            <person name="Wing R.A."/>
            <person name="Wang J."/>
            <person name="Chen M."/>
        </authorList>
    </citation>
    <scope>NUCLEOTIDE SEQUENCE [LARGE SCALE GENOMIC DNA]</scope>
    <source>
        <strain evidence="2">cv. IRGC 101232</strain>
    </source>
</reference>
<reference evidence="2" key="2">
    <citation type="submission" date="2013-04" db="UniProtKB">
        <authorList>
            <consortium name="EnsemblPlants"/>
        </authorList>
    </citation>
    <scope>IDENTIFICATION</scope>
</reference>
<keyword evidence="1" id="KW-0472">Membrane</keyword>
<proteinExistence type="predicted"/>
<feature type="transmembrane region" description="Helical" evidence="1">
    <location>
        <begin position="27"/>
        <end position="53"/>
    </location>
</feature>
<sequence>LELSAFPVSSGGLPPLPLPSPFSRPPLLSLSSFSLSSFGLLVRAGGVFLLGLGNLGFRWRRGKGFGSMGGRGLGVR</sequence>
<evidence type="ECO:0000256" key="1">
    <source>
        <dbReference type="SAM" id="Phobius"/>
    </source>
</evidence>
<keyword evidence="3" id="KW-1185">Reference proteome</keyword>
<accession>J3L4F8</accession>
<dbReference type="HOGENOM" id="CLU_2661790_0_0_1"/>
<keyword evidence="1" id="KW-1133">Transmembrane helix</keyword>
<evidence type="ECO:0000313" key="3">
    <source>
        <dbReference type="Proteomes" id="UP000006038"/>
    </source>
</evidence>